<gene>
    <name evidence="1" type="ORF">MALV_29980</name>
</gene>
<evidence type="ECO:0000313" key="2">
    <source>
        <dbReference type="Proteomes" id="UP000466906"/>
    </source>
</evidence>
<dbReference type="Proteomes" id="UP000466906">
    <property type="component" value="Chromosome"/>
</dbReference>
<reference evidence="1 2" key="1">
    <citation type="journal article" date="2019" name="Emerg. Microbes Infect.">
        <title>Comprehensive subspecies identification of 175 nontuberculous mycobacteria species based on 7547 genomic profiles.</title>
        <authorList>
            <person name="Matsumoto Y."/>
            <person name="Kinjo T."/>
            <person name="Motooka D."/>
            <person name="Nabeya D."/>
            <person name="Jung N."/>
            <person name="Uechi K."/>
            <person name="Horii T."/>
            <person name="Iida T."/>
            <person name="Fujita J."/>
            <person name="Nakamura S."/>
        </authorList>
    </citation>
    <scope>NUCLEOTIDE SEQUENCE [LARGE SCALE GENOMIC DNA]</scope>
    <source>
        <strain evidence="1 2">JCM 12272</strain>
    </source>
</reference>
<accession>A0A6N4UVM3</accession>
<name>A0A6N4UVM3_9MYCO</name>
<evidence type="ECO:0000313" key="1">
    <source>
        <dbReference type="EMBL" id="BBX27873.1"/>
    </source>
</evidence>
<organism evidence="1 2">
    <name type="scientific">Mycolicibacterium alvei</name>
    <dbReference type="NCBI Taxonomy" id="67081"/>
    <lineage>
        <taxon>Bacteria</taxon>
        <taxon>Bacillati</taxon>
        <taxon>Actinomycetota</taxon>
        <taxon>Actinomycetes</taxon>
        <taxon>Mycobacteriales</taxon>
        <taxon>Mycobacteriaceae</taxon>
        <taxon>Mycolicibacterium</taxon>
    </lineage>
</organism>
<evidence type="ECO:0008006" key="3">
    <source>
        <dbReference type="Google" id="ProtNLM"/>
    </source>
</evidence>
<protein>
    <recommendedName>
        <fullName evidence="3">Peptidase M50</fullName>
    </recommendedName>
</protein>
<dbReference type="KEGG" id="malv:MALV_29980"/>
<proteinExistence type="predicted"/>
<keyword evidence="2" id="KW-1185">Reference proteome</keyword>
<dbReference type="EMBL" id="AP022565">
    <property type="protein sequence ID" value="BBX27873.1"/>
    <property type="molecule type" value="Genomic_DNA"/>
</dbReference>
<sequence length="194" mass="20573">MLTTSDEVAVVGGARVARPLRDLPRVDVDGLGAHRRVVVTGGDAELSAVLTALLRADRLDVEVAPATGRWSARRALSAPARRVPLIRDETGTVLVGAAQWHGADGAPLQGEAIVDDCVLFDGEAPGVRVEPTPNMPGLRASVLSARGRARHWVVGRAAQLGTPGAHVIRDGVPAPRTVRRSTFYRHTEGWLRVG</sequence>
<dbReference type="AlphaFoldDB" id="A0A6N4UVM3"/>